<dbReference type="Pfam" id="PF05133">
    <property type="entry name" value="SPP1_portal"/>
    <property type="match status" value="1"/>
</dbReference>
<comment type="caution">
    <text evidence="1">The sequence shown here is derived from an EMBL/GenBank/DDBJ whole genome shotgun (WGS) entry which is preliminary data.</text>
</comment>
<dbReference type="Proteomes" id="UP000437575">
    <property type="component" value="Unassembled WGS sequence"/>
</dbReference>
<feature type="non-terminal residue" evidence="1">
    <location>
        <position position="208"/>
    </location>
</feature>
<organism evidence="1 2">
    <name type="scientific">Ligilactobacillus salivarius</name>
    <dbReference type="NCBI Taxonomy" id="1624"/>
    <lineage>
        <taxon>Bacteria</taxon>
        <taxon>Bacillati</taxon>
        <taxon>Bacillota</taxon>
        <taxon>Bacilli</taxon>
        <taxon>Lactobacillales</taxon>
        <taxon>Lactobacillaceae</taxon>
        <taxon>Ligilactobacillus</taxon>
    </lineage>
</organism>
<protein>
    <submittedName>
        <fullName evidence="1">Phage portal protein</fullName>
    </submittedName>
</protein>
<name>A0A6A8LWQ1_9LACO</name>
<feature type="non-terminal residue" evidence="1">
    <location>
        <position position="1"/>
    </location>
</feature>
<reference evidence="1 2" key="1">
    <citation type="submission" date="2019-11" db="EMBL/GenBank/DDBJ databases">
        <title>Draft Genome Sequence of Plant Growth-Promoting Rhizosphere-Associated Bacteria.</title>
        <authorList>
            <person name="Vasilyev I.Y."/>
            <person name="Radchenko V."/>
            <person name="Ilnitskaya E.V."/>
        </authorList>
    </citation>
    <scope>NUCLEOTIDE SEQUENCE [LARGE SCALE GENOMIC DNA]</scope>
    <source>
        <strain evidence="1 2">VRA_1sq_f</strain>
    </source>
</reference>
<dbReference type="AlphaFoldDB" id="A0A6A8LWQ1"/>
<dbReference type="InterPro" id="IPR021145">
    <property type="entry name" value="Portal_protein_SPP1_Gp6-like"/>
</dbReference>
<evidence type="ECO:0000313" key="1">
    <source>
        <dbReference type="EMBL" id="MSE06329.1"/>
    </source>
</evidence>
<gene>
    <name evidence="1" type="ORF">GKC34_11270</name>
</gene>
<proteinExistence type="predicted"/>
<evidence type="ECO:0000313" key="2">
    <source>
        <dbReference type="Proteomes" id="UP000437575"/>
    </source>
</evidence>
<accession>A0A6A8LWQ1</accession>
<dbReference type="EMBL" id="WKKZ01000806">
    <property type="protein sequence ID" value="MSE06329.1"/>
    <property type="molecule type" value="Genomic_DNA"/>
</dbReference>
<sequence>IDFYVYSADKEIYVTDAAPLDTFVIYDNTVARKPLYAVRYSKAGISQRYRVTLYSDKYVWDFDTKDSHNSLGQRVTNPFKMIPIIEVVENDERLGVIENVITLIDEMDKALSEKSNDVDYFADAYMKVLGAILTPEQLEKLRDTRIINLKSKESEDDTPENLDVDFLSKPNADTTQENLINRIDDKLYQMSMIVNLNDEDFGNSTGVA</sequence>